<keyword evidence="9" id="KW-1185">Reference proteome</keyword>
<dbReference type="FunFam" id="3.30.70.330:FF:000022">
    <property type="entry name" value="APOBEC1 complementation factor isoform X1"/>
    <property type="match status" value="1"/>
</dbReference>
<dbReference type="Pfam" id="PF00076">
    <property type="entry name" value="RRM_1"/>
    <property type="match status" value="2"/>
</dbReference>
<dbReference type="InterPro" id="IPR035979">
    <property type="entry name" value="RBD_domain_sf"/>
</dbReference>
<dbReference type="GO" id="GO:0005737">
    <property type="term" value="C:cytoplasm"/>
    <property type="evidence" value="ECO:0007669"/>
    <property type="project" value="UniProtKB-SubCell"/>
</dbReference>
<evidence type="ECO:0000259" key="7">
    <source>
        <dbReference type="PROSITE" id="PS50878"/>
    </source>
</evidence>
<dbReference type="CDD" id="cd12249">
    <property type="entry name" value="RRM1_hnRNPR_like"/>
    <property type="match status" value="1"/>
</dbReference>
<organism evidence="8 9">
    <name type="scientific">Artemia franciscana</name>
    <name type="common">Brine shrimp</name>
    <name type="synonym">Artemia sanfranciscana</name>
    <dbReference type="NCBI Taxonomy" id="6661"/>
    <lineage>
        <taxon>Eukaryota</taxon>
        <taxon>Metazoa</taxon>
        <taxon>Ecdysozoa</taxon>
        <taxon>Arthropoda</taxon>
        <taxon>Crustacea</taxon>
        <taxon>Branchiopoda</taxon>
        <taxon>Anostraca</taxon>
        <taxon>Artemiidae</taxon>
        <taxon>Artemia</taxon>
    </lineage>
</organism>
<dbReference type="InterPro" id="IPR012677">
    <property type="entry name" value="Nucleotide-bd_a/b_plait_sf"/>
</dbReference>
<dbReference type="Gene3D" id="3.30.70.330">
    <property type="match status" value="2"/>
</dbReference>
<comment type="subcellular location">
    <subcellularLocation>
        <location evidence="1">Cytoplasm</location>
    </subcellularLocation>
</comment>
<evidence type="ECO:0000256" key="3">
    <source>
        <dbReference type="ARBA" id="ARBA00022737"/>
    </source>
</evidence>
<feature type="domain" description="RRM" evidence="6">
    <location>
        <begin position="439"/>
        <end position="521"/>
    </location>
</feature>
<evidence type="ECO:0000256" key="4">
    <source>
        <dbReference type="ARBA" id="ARBA00022884"/>
    </source>
</evidence>
<evidence type="ECO:0000256" key="5">
    <source>
        <dbReference type="PROSITE-ProRule" id="PRU00176"/>
    </source>
</evidence>
<evidence type="ECO:0000256" key="2">
    <source>
        <dbReference type="ARBA" id="ARBA00022490"/>
    </source>
</evidence>
<keyword evidence="4 5" id="KW-0694">RNA-binding</keyword>
<dbReference type="SUPFAM" id="SSF54928">
    <property type="entry name" value="RNA-binding domain, RBD"/>
    <property type="match status" value="1"/>
</dbReference>
<accession>A0AA88HR06</accession>
<dbReference type="GO" id="GO:0071897">
    <property type="term" value="P:DNA biosynthetic process"/>
    <property type="evidence" value="ECO:0007669"/>
    <property type="project" value="UniProtKB-ARBA"/>
</dbReference>
<dbReference type="CDD" id="cd12250">
    <property type="entry name" value="RRM2_hnRNPR_like"/>
    <property type="match status" value="1"/>
</dbReference>
<dbReference type="EMBL" id="JAVRJZ010000017">
    <property type="protein sequence ID" value="KAK2709327.1"/>
    <property type="molecule type" value="Genomic_DNA"/>
</dbReference>
<dbReference type="Pfam" id="PF00078">
    <property type="entry name" value="RVT_1"/>
    <property type="match status" value="1"/>
</dbReference>
<dbReference type="InterPro" id="IPR043502">
    <property type="entry name" value="DNA/RNA_pol_sf"/>
</dbReference>
<comment type="caution">
    <text evidence="8">The sequence shown here is derived from an EMBL/GenBank/DDBJ whole genome shotgun (WGS) entry which is preliminary data.</text>
</comment>
<dbReference type="PANTHER" id="PTHR21245">
    <property type="entry name" value="HETEROGENEOUS NUCLEAR RIBONUCLEOPROTEIN"/>
    <property type="match status" value="1"/>
</dbReference>
<name>A0AA88HR06_ARTSF</name>
<keyword evidence="2" id="KW-0963">Cytoplasm</keyword>
<reference evidence="8" key="1">
    <citation type="submission" date="2023-07" db="EMBL/GenBank/DDBJ databases">
        <title>Chromosome-level genome assembly of Artemia franciscana.</title>
        <authorList>
            <person name="Jo E."/>
        </authorList>
    </citation>
    <scope>NUCLEOTIDE SEQUENCE</scope>
    <source>
        <tissue evidence="8">Whole body</tissue>
    </source>
</reference>
<dbReference type="Proteomes" id="UP001187531">
    <property type="component" value="Unassembled WGS sequence"/>
</dbReference>
<dbReference type="GO" id="GO:0003723">
    <property type="term" value="F:RNA binding"/>
    <property type="evidence" value="ECO:0007669"/>
    <property type="project" value="UniProtKB-UniRule"/>
</dbReference>
<protein>
    <submittedName>
        <fullName evidence="8">Uncharacterized protein</fullName>
    </submittedName>
</protein>
<dbReference type="InterPro" id="IPR006535">
    <property type="entry name" value="HnRNP_R/Q_splicing_fac"/>
</dbReference>
<dbReference type="InterPro" id="IPR000504">
    <property type="entry name" value="RRM_dom"/>
</dbReference>
<dbReference type="PROSITE" id="PS50102">
    <property type="entry name" value="RRM"/>
    <property type="match status" value="2"/>
</dbReference>
<dbReference type="PROSITE" id="PS50878">
    <property type="entry name" value="RT_POL"/>
    <property type="match status" value="1"/>
</dbReference>
<feature type="domain" description="RRM" evidence="6">
    <location>
        <begin position="359"/>
        <end position="437"/>
    </location>
</feature>
<evidence type="ECO:0000313" key="9">
    <source>
        <dbReference type="Proteomes" id="UP001187531"/>
    </source>
</evidence>
<gene>
    <name evidence="8" type="ORF">QYM36_013108</name>
</gene>
<keyword evidence="3" id="KW-0677">Repeat</keyword>
<dbReference type="SUPFAM" id="SSF56672">
    <property type="entry name" value="DNA/RNA polymerases"/>
    <property type="match status" value="1"/>
</dbReference>
<evidence type="ECO:0000313" key="8">
    <source>
        <dbReference type="EMBL" id="KAK2709327.1"/>
    </source>
</evidence>
<evidence type="ECO:0000256" key="1">
    <source>
        <dbReference type="ARBA" id="ARBA00004496"/>
    </source>
</evidence>
<dbReference type="SMART" id="SM00360">
    <property type="entry name" value="RRM"/>
    <property type="match status" value="2"/>
</dbReference>
<feature type="domain" description="Reverse transcriptase" evidence="7">
    <location>
        <begin position="1"/>
        <end position="225"/>
    </location>
</feature>
<evidence type="ECO:0000259" key="6">
    <source>
        <dbReference type="PROSITE" id="PS50102"/>
    </source>
</evidence>
<dbReference type="NCBIfam" id="TIGR01648">
    <property type="entry name" value="hnRNP-R-Q"/>
    <property type="match status" value="1"/>
</dbReference>
<sequence>ALIDQYGKSNCLYVGFLDLHKSFDSVDRELLKDALLNIGLPHSFVTLIVSMYTCVSGIIQVGNRFSKLFYIKRGVKQGSTLSPKLFNIFINGVVNFLENRWAPKVSLGTQKLSLLLFVDDIALVANKPQDLQTLLNLIEEYLRRDFEYGGEVEKSFQRHKSRKPTKVIKQAKSRTNVGCRNHKPSHLLTLYSNDGVTKAQIDFILVRQRWRSSVQDSSSYNGADTGSQSGSDHRLVAAKIVLRLATLRKNKPEVGFDIGRVLSPTLFNYCIDWVLENALLSHPRVQIGQNLSLTDLYYADDVGLLSDPIEVQNMLDSTPGILQLISGTRTGYKLVQENGQRIYGGPPPNWMGPPPPKWSEVFIGKLQRDIFEDTLVPIFERVGFIYEMRLMMDFSGTNRGFCFVTYSTPEVAARAVKELDRFPIRPNYRLGVTVSIDNCRLFIGGLPNDKNREEIFDEISRVTEGVVDVICYPGIADKSKSRGFAFVEYESHKAAAMARRKLLPQTILLFEQRVAVDWAEPMVGDEIMKNVSLIFVMDLITDSNDPFSVS</sequence>
<proteinExistence type="predicted"/>
<dbReference type="InterPro" id="IPR000477">
    <property type="entry name" value="RT_dom"/>
</dbReference>
<feature type="non-terminal residue" evidence="8">
    <location>
        <position position="1"/>
    </location>
</feature>
<dbReference type="AlphaFoldDB" id="A0AA88HR06"/>